<dbReference type="OrthoDB" id="9796958at2"/>
<dbReference type="PANTHER" id="PTHR14119:SF3">
    <property type="entry name" value="ISOCHORISMATASE DOMAIN-CONTAINING PROTEIN 2"/>
    <property type="match status" value="1"/>
</dbReference>
<comment type="caution">
    <text evidence="2">The sequence shown here is derived from an EMBL/GenBank/DDBJ whole genome shotgun (WGS) entry which is preliminary data.</text>
</comment>
<dbReference type="InterPro" id="IPR050993">
    <property type="entry name" value="Isochorismatase_domain"/>
</dbReference>
<evidence type="ECO:0000313" key="3">
    <source>
        <dbReference type="Proteomes" id="UP000283087"/>
    </source>
</evidence>
<protein>
    <submittedName>
        <fullName evidence="2">Hydrolase</fullName>
    </submittedName>
</protein>
<sequence>MLIYPNASCLLVVDIQEKLAPAIHEGDAVIANVRWLAEVAKLANVPILTTEQYPKGLGPTVEQLRDVLPPEGFMEKMHFSCMAEPNCNEKINSLKPNQVIIVGMEAHVCVLQTAIQIKQQAREVFVVADAVSSRNPADKAAALERMRQCGIHIVTKEMVGFEWIQTSGTDQFREFSQNYLR</sequence>
<dbReference type="EMBL" id="RQXW01000020">
    <property type="protein sequence ID" value="RTE64557.1"/>
    <property type="molecule type" value="Genomic_DNA"/>
</dbReference>
<dbReference type="Proteomes" id="UP000283087">
    <property type="component" value="Unassembled WGS sequence"/>
</dbReference>
<accession>A0A430KM54</accession>
<keyword evidence="3" id="KW-1185">Reference proteome</keyword>
<dbReference type="InterPro" id="IPR036380">
    <property type="entry name" value="Isochorismatase-like_sf"/>
</dbReference>
<dbReference type="AlphaFoldDB" id="A0A430KM54"/>
<evidence type="ECO:0000259" key="1">
    <source>
        <dbReference type="Pfam" id="PF00857"/>
    </source>
</evidence>
<proteinExistence type="predicted"/>
<dbReference type="InterPro" id="IPR000868">
    <property type="entry name" value="Isochorismatase-like_dom"/>
</dbReference>
<keyword evidence="2" id="KW-0378">Hydrolase</keyword>
<gene>
    <name evidence="2" type="ORF">EH243_16470</name>
</gene>
<evidence type="ECO:0000313" key="2">
    <source>
        <dbReference type="EMBL" id="RTE64557.1"/>
    </source>
</evidence>
<dbReference type="RefSeq" id="WP_126159759.1">
    <property type="nucleotide sequence ID" value="NZ_RQXW01000020.1"/>
</dbReference>
<dbReference type="Pfam" id="PF00857">
    <property type="entry name" value="Isochorismatase"/>
    <property type="match status" value="1"/>
</dbReference>
<dbReference type="Gene3D" id="3.40.50.850">
    <property type="entry name" value="Isochorismatase-like"/>
    <property type="match status" value="1"/>
</dbReference>
<feature type="domain" description="Isochorismatase-like" evidence="1">
    <location>
        <begin position="8"/>
        <end position="157"/>
    </location>
</feature>
<name>A0A430KM54_9GAMM</name>
<dbReference type="GO" id="GO:0016787">
    <property type="term" value="F:hydrolase activity"/>
    <property type="evidence" value="ECO:0007669"/>
    <property type="project" value="UniProtKB-KW"/>
</dbReference>
<reference evidence="2 3" key="1">
    <citation type="submission" date="2018-11" db="EMBL/GenBank/DDBJ databases">
        <title>The draft genome sequence of Amphritea opalescens ANRC-JH13T.</title>
        <authorList>
            <person name="Fang Z."/>
            <person name="Zhang Y."/>
            <person name="Han X."/>
        </authorList>
    </citation>
    <scope>NUCLEOTIDE SEQUENCE [LARGE SCALE GENOMIC DNA]</scope>
    <source>
        <strain evidence="2 3">ANRC-JH13</strain>
    </source>
</reference>
<dbReference type="CDD" id="cd01012">
    <property type="entry name" value="YcaC_related"/>
    <property type="match status" value="1"/>
</dbReference>
<dbReference type="SUPFAM" id="SSF52499">
    <property type="entry name" value="Isochorismatase-like hydrolases"/>
    <property type="match status" value="1"/>
</dbReference>
<dbReference type="PANTHER" id="PTHR14119">
    <property type="entry name" value="HYDROLASE"/>
    <property type="match status" value="1"/>
</dbReference>
<organism evidence="2 3">
    <name type="scientific">Amphritea opalescens</name>
    <dbReference type="NCBI Taxonomy" id="2490544"/>
    <lineage>
        <taxon>Bacteria</taxon>
        <taxon>Pseudomonadati</taxon>
        <taxon>Pseudomonadota</taxon>
        <taxon>Gammaproteobacteria</taxon>
        <taxon>Oceanospirillales</taxon>
        <taxon>Oceanospirillaceae</taxon>
        <taxon>Amphritea</taxon>
    </lineage>
</organism>